<evidence type="ECO:0000256" key="3">
    <source>
        <dbReference type="ARBA" id="ARBA00023163"/>
    </source>
</evidence>
<proteinExistence type="predicted"/>
<dbReference type="InterPro" id="IPR036388">
    <property type="entry name" value="WH-like_DNA-bd_sf"/>
</dbReference>
<comment type="caution">
    <text evidence="5">The sequence shown here is derived from an EMBL/GenBank/DDBJ whole genome shotgun (WGS) entry which is preliminary data.</text>
</comment>
<dbReference type="Proteomes" id="UP001242368">
    <property type="component" value="Unassembled WGS sequence"/>
</dbReference>
<dbReference type="RefSeq" id="WP_290362829.1">
    <property type="nucleotide sequence ID" value="NZ_JAUFQU010000001.1"/>
</dbReference>
<dbReference type="InterPro" id="IPR016032">
    <property type="entry name" value="Sig_transdc_resp-reg_C-effctor"/>
</dbReference>
<dbReference type="CDD" id="cd06170">
    <property type="entry name" value="LuxR_C_like"/>
    <property type="match status" value="1"/>
</dbReference>
<feature type="domain" description="HTH luxR-type" evidence="4">
    <location>
        <begin position="185"/>
        <end position="250"/>
    </location>
</feature>
<evidence type="ECO:0000256" key="1">
    <source>
        <dbReference type="ARBA" id="ARBA00023015"/>
    </source>
</evidence>
<dbReference type="SUPFAM" id="SSF46894">
    <property type="entry name" value="C-terminal effector domain of the bipartite response regulators"/>
    <property type="match status" value="1"/>
</dbReference>
<dbReference type="Pfam" id="PF00196">
    <property type="entry name" value="GerE"/>
    <property type="match status" value="1"/>
</dbReference>
<dbReference type="PANTHER" id="PTHR44688">
    <property type="entry name" value="DNA-BINDING TRANSCRIPTIONAL ACTIVATOR DEVR_DOSR"/>
    <property type="match status" value="1"/>
</dbReference>
<keyword evidence="2" id="KW-0238">DNA-binding</keyword>
<keyword evidence="3" id="KW-0804">Transcription</keyword>
<organism evidence="5 6">
    <name type="scientific">Paenimyroides ceti</name>
    <dbReference type="NCBI Taxonomy" id="395087"/>
    <lineage>
        <taxon>Bacteria</taxon>
        <taxon>Pseudomonadati</taxon>
        <taxon>Bacteroidota</taxon>
        <taxon>Flavobacteriia</taxon>
        <taxon>Flavobacteriales</taxon>
        <taxon>Flavobacteriaceae</taxon>
        <taxon>Paenimyroides</taxon>
    </lineage>
</organism>
<dbReference type="EMBL" id="JAUFQU010000001">
    <property type="protein sequence ID" value="MDN3706776.1"/>
    <property type="molecule type" value="Genomic_DNA"/>
</dbReference>
<keyword evidence="1" id="KW-0805">Transcription regulation</keyword>
<gene>
    <name evidence="5" type="ORF">QW060_06475</name>
</gene>
<dbReference type="InterPro" id="IPR000792">
    <property type="entry name" value="Tscrpt_reg_LuxR_C"/>
</dbReference>
<evidence type="ECO:0000313" key="6">
    <source>
        <dbReference type="Proteomes" id="UP001242368"/>
    </source>
</evidence>
<sequence>MENTNTLVSDQKNSILIPVETIQTEINYLETVKAFGRLAFNSIYIFDYIENRMVYISDNRIFLHDSKVGEVFEKSENYFQKYIKQEDQTIVAQAQKAGFEFYAQVPESKRKEYVLMYDFHLIDENQNTLLIHHKLTPLSLTQEGKIAKVMCTITMASNTTAGNIMMSKDNSNMIWKYDPKTEKWTESTKIIVSKRELQILGYYKQGLTINEISDKLCLSSDTIKFHRRKLFQKMNVRTINQALTYATRYQLI</sequence>
<name>A0ABT8CSP2_9FLAO</name>
<evidence type="ECO:0000313" key="5">
    <source>
        <dbReference type="EMBL" id="MDN3706776.1"/>
    </source>
</evidence>
<keyword evidence="6" id="KW-1185">Reference proteome</keyword>
<evidence type="ECO:0000259" key="4">
    <source>
        <dbReference type="PROSITE" id="PS50043"/>
    </source>
</evidence>
<dbReference type="PANTHER" id="PTHR44688:SF16">
    <property type="entry name" value="DNA-BINDING TRANSCRIPTIONAL ACTIVATOR DEVR_DOSR"/>
    <property type="match status" value="1"/>
</dbReference>
<protein>
    <submittedName>
        <fullName evidence="5">Helix-turn-helix transcriptional regulator</fullName>
    </submittedName>
</protein>
<reference evidence="6" key="1">
    <citation type="journal article" date="2019" name="Int. J. Syst. Evol. Microbiol.">
        <title>The Global Catalogue of Microorganisms (GCM) 10K type strain sequencing project: providing services to taxonomists for standard genome sequencing and annotation.</title>
        <authorList>
            <consortium name="The Broad Institute Genomics Platform"/>
            <consortium name="The Broad Institute Genome Sequencing Center for Infectious Disease"/>
            <person name="Wu L."/>
            <person name="Ma J."/>
        </authorList>
    </citation>
    <scope>NUCLEOTIDE SEQUENCE [LARGE SCALE GENOMIC DNA]</scope>
    <source>
        <strain evidence="6">CECT 7184</strain>
    </source>
</reference>
<accession>A0ABT8CSP2</accession>
<evidence type="ECO:0000256" key="2">
    <source>
        <dbReference type="ARBA" id="ARBA00023125"/>
    </source>
</evidence>
<dbReference type="PROSITE" id="PS50043">
    <property type="entry name" value="HTH_LUXR_2"/>
    <property type="match status" value="1"/>
</dbReference>
<dbReference type="Gene3D" id="1.10.10.10">
    <property type="entry name" value="Winged helix-like DNA-binding domain superfamily/Winged helix DNA-binding domain"/>
    <property type="match status" value="1"/>
</dbReference>
<dbReference type="SMART" id="SM00421">
    <property type="entry name" value="HTH_LUXR"/>
    <property type="match status" value="1"/>
</dbReference>
<dbReference type="Gene3D" id="3.30.450.20">
    <property type="entry name" value="PAS domain"/>
    <property type="match status" value="1"/>
</dbReference>
<dbReference type="PRINTS" id="PR00038">
    <property type="entry name" value="HTHLUXR"/>
</dbReference>